<gene>
    <name evidence="1" type="ORF">OLEA9_A012126</name>
</gene>
<comment type="caution">
    <text evidence="1">The sequence shown here is derived from an EMBL/GenBank/DDBJ whole genome shotgun (WGS) entry which is preliminary data.</text>
</comment>
<organism evidence="1 2">
    <name type="scientific">Olea europaea subsp. europaea</name>
    <dbReference type="NCBI Taxonomy" id="158383"/>
    <lineage>
        <taxon>Eukaryota</taxon>
        <taxon>Viridiplantae</taxon>
        <taxon>Streptophyta</taxon>
        <taxon>Embryophyta</taxon>
        <taxon>Tracheophyta</taxon>
        <taxon>Spermatophyta</taxon>
        <taxon>Magnoliopsida</taxon>
        <taxon>eudicotyledons</taxon>
        <taxon>Gunneridae</taxon>
        <taxon>Pentapetalae</taxon>
        <taxon>asterids</taxon>
        <taxon>lamiids</taxon>
        <taxon>Lamiales</taxon>
        <taxon>Oleaceae</taxon>
        <taxon>Oleeae</taxon>
        <taxon>Olea</taxon>
    </lineage>
</organism>
<evidence type="ECO:0000313" key="1">
    <source>
        <dbReference type="EMBL" id="CAA2987354.1"/>
    </source>
</evidence>
<name>A0A8S0S469_OLEEU</name>
<evidence type="ECO:0000313" key="2">
    <source>
        <dbReference type="Proteomes" id="UP000594638"/>
    </source>
</evidence>
<reference evidence="1 2" key="1">
    <citation type="submission" date="2019-12" db="EMBL/GenBank/DDBJ databases">
        <authorList>
            <person name="Alioto T."/>
            <person name="Alioto T."/>
            <person name="Gomez Garrido J."/>
        </authorList>
    </citation>
    <scope>NUCLEOTIDE SEQUENCE [LARGE SCALE GENOMIC DNA]</scope>
</reference>
<protein>
    <submittedName>
        <fullName evidence="1">Uncharacterized protein</fullName>
    </submittedName>
</protein>
<sequence>MDVEATLTISDIANQNNDALVVIMDIENVFEVERDTSKKGHLFFTCSNEYGYFDWVKDEVLGEESSSINCSVNHAPNKEDEELRTLFDGLAELARNEASTYHSR</sequence>
<proteinExistence type="predicted"/>
<dbReference type="AlphaFoldDB" id="A0A8S0S469"/>
<dbReference type="EMBL" id="CACTIH010003917">
    <property type="protein sequence ID" value="CAA2987354.1"/>
    <property type="molecule type" value="Genomic_DNA"/>
</dbReference>
<dbReference type="OrthoDB" id="922027at2759"/>
<accession>A0A8S0S469</accession>
<dbReference type="Proteomes" id="UP000594638">
    <property type="component" value="Unassembled WGS sequence"/>
</dbReference>
<keyword evidence="2" id="KW-1185">Reference proteome</keyword>
<dbReference type="Gramene" id="OE9A012126T1">
    <property type="protein sequence ID" value="OE9A012126C1"/>
    <property type="gene ID" value="OE9A012126"/>
</dbReference>